<dbReference type="Proteomes" id="UP000011115">
    <property type="component" value="Unassembled WGS sequence"/>
</dbReference>
<dbReference type="PaxDb" id="4113-PGSC0003DMT400042130"/>
<organism evidence="1 2">
    <name type="scientific">Solanum tuberosum</name>
    <name type="common">Potato</name>
    <dbReference type="NCBI Taxonomy" id="4113"/>
    <lineage>
        <taxon>Eukaryota</taxon>
        <taxon>Viridiplantae</taxon>
        <taxon>Streptophyta</taxon>
        <taxon>Embryophyta</taxon>
        <taxon>Tracheophyta</taxon>
        <taxon>Spermatophyta</taxon>
        <taxon>Magnoliopsida</taxon>
        <taxon>eudicotyledons</taxon>
        <taxon>Gunneridae</taxon>
        <taxon>Pentapetalae</taxon>
        <taxon>asterids</taxon>
        <taxon>lamiids</taxon>
        <taxon>Solanales</taxon>
        <taxon>Solanaceae</taxon>
        <taxon>Solanoideae</taxon>
        <taxon>Solaneae</taxon>
        <taxon>Solanum</taxon>
    </lineage>
</organism>
<evidence type="ECO:0000313" key="2">
    <source>
        <dbReference type="Proteomes" id="UP000011115"/>
    </source>
</evidence>
<evidence type="ECO:0000313" key="1">
    <source>
        <dbReference type="EnsemblPlants" id="PGSC0003DMT400042130"/>
    </source>
</evidence>
<reference evidence="2" key="1">
    <citation type="journal article" date="2011" name="Nature">
        <title>Genome sequence and analysis of the tuber crop potato.</title>
        <authorList>
            <consortium name="The Potato Genome Sequencing Consortium"/>
        </authorList>
    </citation>
    <scope>NUCLEOTIDE SEQUENCE [LARGE SCALE GENOMIC DNA]</scope>
    <source>
        <strain evidence="2">cv. DM1-3 516 R44</strain>
    </source>
</reference>
<accession>M1BCJ7</accession>
<dbReference type="Gramene" id="PGSC0003DMT400042130">
    <property type="protein sequence ID" value="PGSC0003DMT400042130"/>
    <property type="gene ID" value="PGSC0003DMG402016336"/>
</dbReference>
<protein>
    <submittedName>
        <fullName evidence="1">Uncharacterized protein</fullName>
    </submittedName>
</protein>
<dbReference type="InParanoid" id="M1BCJ7"/>
<reference evidence="1" key="2">
    <citation type="submission" date="2015-06" db="UniProtKB">
        <authorList>
            <consortium name="EnsemblPlants"/>
        </authorList>
    </citation>
    <scope>IDENTIFICATION</scope>
    <source>
        <strain evidence="1">DM1-3 516 R44</strain>
    </source>
</reference>
<dbReference type="HOGENOM" id="CLU_2403860_0_0_1"/>
<dbReference type="EnsemblPlants" id="PGSC0003DMT400042130">
    <property type="protein sequence ID" value="PGSC0003DMT400042130"/>
    <property type="gene ID" value="PGSC0003DMG402016336"/>
</dbReference>
<keyword evidence="2" id="KW-1185">Reference proteome</keyword>
<sequence length="93" mass="10474">MDTINVKATSLKVMNYAQKDEKILKHNSISTATEQDNMTKLPSHLITINAEHQQKPNTRTAFISHEHEGIGKLNDPTQNPNSLKIYHITNALP</sequence>
<proteinExistence type="predicted"/>
<dbReference type="AlphaFoldDB" id="M1BCJ7"/>
<name>M1BCJ7_SOLTU</name>